<sequence length="162" mass="18382">EYETNVEALLRDVFDMFNDDPTSPLLGLLSPAKKSRKKISRTTFNAAVKPLVSIFTDKDTDEIYEALSSYFIAIFSGLENLTSNPEEIITNAIIFRSIMHVFINSAQRVKDRFGSSYTPDNFSEVLEPMFQKVQISKLKSPGKSYLDLSKYLSNLSKTEFTL</sequence>
<feature type="non-terminal residue" evidence="1">
    <location>
        <position position="1"/>
    </location>
</feature>
<organism evidence="1">
    <name type="scientific">marine sediment metagenome</name>
    <dbReference type="NCBI Taxonomy" id="412755"/>
    <lineage>
        <taxon>unclassified sequences</taxon>
        <taxon>metagenomes</taxon>
        <taxon>ecological metagenomes</taxon>
    </lineage>
</organism>
<dbReference type="EMBL" id="LAZR01036061">
    <property type="protein sequence ID" value="KKL25846.1"/>
    <property type="molecule type" value="Genomic_DNA"/>
</dbReference>
<evidence type="ECO:0000313" key="1">
    <source>
        <dbReference type="EMBL" id="KKL25846.1"/>
    </source>
</evidence>
<gene>
    <name evidence="1" type="ORF">LCGC14_2401230</name>
</gene>
<comment type="caution">
    <text evidence="1">The sequence shown here is derived from an EMBL/GenBank/DDBJ whole genome shotgun (WGS) entry which is preliminary data.</text>
</comment>
<name>A0A0F9E7P6_9ZZZZ</name>
<accession>A0A0F9E7P6</accession>
<proteinExistence type="predicted"/>
<reference evidence="1" key="1">
    <citation type="journal article" date="2015" name="Nature">
        <title>Complex archaea that bridge the gap between prokaryotes and eukaryotes.</title>
        <authorList>
            <person name="Spang A."/>
            <person name="Saw J.H."/>
            <person name="Jorgensen S.L."/>
            <person name="Zaremba-Niedzwiedzka K."/>
            <person name="Martijn J."/>
            <person name="Lind A.E."/>
            <person name="van Eijk R."/>
            <person name="Schleper C."/>
            <person name="Guy L."/>
            <person name="Ettema T.J."/>
        </authorList>
    </citation>
    <scope>NUCLEOTIDE SEQUENCE</scope>
</reference>
<protein>
    <submittedName>
        <fullName evidence="1">Uncharacterized protein</fullName>
    </submittedName>
</protein>
<dbReference type="AlphaFoldDB" id="A0A0F9E7P6"/>